<sequence length="47" mass="5363">MGRVWLAKARAVYSPARPLHPHHSTPVAKRTRKHPSLARRSDNYGMT</sequence>
<name>A0A0D2YKS1_FUSOF</name>
<dbReference type="EnsemblFungi" id="FOXG_17739T0">
    <property type="protein sequence ID" value="FOXG_17739P0"/>
    <property type="gene ID" value="FOXG_17739"/>
</dbReference>
<dbReference type="Proteomes" id="UP000002489">
    <property type="component" value="Unassembled WGS sequence"/>
</dbReference>
<reference evidence="2" key="2">
    <citation type="submission" date="2025-08" db="UniProtKB">
        <authorList>
            <consortium name="EnsemblFungi"/>
        </authorList>
    </citation>
    <scope>IDENTIFICATION</scope>
    <source>
        <strain evidence="2">4287 / CBS 123668 / FGSC 9935 / NRRL 34936</strain>
    </source>
</reference>
<evidence type="ECO:0000256" key="1">
    <source>
        <dbReference type="SAM" id="MobiDB-lite"/>
    </source>
</evidence>
<reference evidence="3" key="1">
    <citation type="journal article" date="2012" name="Mol. Plant Microbe Interact.">
        <title>A highly conserved effector in Fusarium oxysporum is required for full virulence on Arabidopsis.</title>
        <authorList>
            <person name="Thatcher L.F."/>
            <person name="Gardiner D.M."/>
            <person name="Kazan K."/>
            <person name="Manners J."/>
        </authorList>
    </citation>
    <scope>NUCLEOTIDE SEQUENCE [LARGE SCALE GENOMIC DNA]</scope>
    <source>
        <strain evidence="3">Fo5176</strain>
    </source>
</reference>
<proteinExistence type="predicted"/>
<feature type="compositionally biased region" description="Basic residues" evidence="1">
    <location>
        <begin position="19"/>
        <end position="37"/>
    </location>
</feature>
<accession>A0A0D2YKS1</accession>
<organism evidence="2 3">
    <name type="scientific">Fusarium oxysporum (strain Fo5176)</name>
    <name type="common">Fusarium vascular wilt</name>
    <dbReference type="NCBI Taxonomy" id="660025"/>
    <lineage>
        <taxon>Eukaryota</taxon>
        <taxon>Fungi</taxon>
        <taxon>Dikarya</taxon>
        <taxon>Ascomycota</taxon>
        <taxon>Pezizomycotina</taxon>
        <taxon>Sordariomycetes</taxon>
        <taxon>Hypocreomycetidae</taxon>
        <taxon>Hypocreales</taxon>
        <taxon>Nectriaceae</taxon>
        <taxon>Fusarium</taxon>
        <taxon>Fusarium oxysporum species complex</taxon>
    </lineage>
</organism>
<feature type="region of interest" description="Disordered" evidence="1">
    <location>
        <begin position="16"/>
        <end position="47"/>
    </location>
</feature>
<evidence type="ECO:0000313" key="2">
    <source>
        <dbReference type="EnsemblFungi" id="FOXG_17739P0"/>
    </source>
</evidence>
<dbReference type="AlphaFoldDB" id="A0A0D2YKS1"/>
<evidence type="ECO:0000313" key="3">
    <source>
        <dbReference type="Proteomes" id="UP000002489"/>
    </source>
</evidence>
<protein>
    <submittedName>
        <fullName evidence="2">Uncharacterized protein</fullName>
    </submittedName>
</protein>